<proteinExistence type="predicted"/>
<gene>
    <name evidence="1" type="ORF">FDY93_16010</name>
</gene>
<evidence type="ECO:0000313" key="2">
    <source>
        <dbReference type="Proteomes" id="UP000306791"/>
    </source>
</evidence>
<sequence>MSKPVLLDNVTHKDLRVIIRYGKEFGDGVNQVPVFPTEYADVQREYPILLRKRKDKGDGEYQSIALLGFSRGENLFLEDGRWNAGYIPGVVARGPFLIGFQKREEGGQVLHEPVIHVDMDNPRVSEREGEPVFLPHGGNSPYLERVSTILRGISDGISVQRSMFEAFDALGLIEPVKIQIEVHEDEKYDLQGLYTVSEVKLSSLDAESLERLNRAGFLQGAFLLVASLGNIQKLIQMKRWRLLSASEHA</sequence>
<protein>
    <submittedName>
        <fullName evidence="1">SapC family protein</fullName>
    </submittedName>
</protein>
<evidence type="ECO:0000313" key="1">
    <source>
        <dbReference type="EMBL" id="TLM75201.1"/>
    </source>
</evidence>
<comment type="caution">
    <text evidence="1">The sequence shown here is derived from an EMBL/GenBank/DDBJ whole genome shotgun (WGS) entry which is preliminary data.</text>
</comment>
<keyword evidence="2" id="KW-1185">Reference proteome</keyword>
<dbReference type="RefSeq" id="WP_138236866.1">
    <property type="nucleotide sequence ID" value="NZ_CP185860.1"/>
</dbReference>
<organism evidence="1 2">
    <name type="scientific">Microbulbifer harenosus</name>
    <dbReference type="NCBI Taxonomy" id="2576840"/>
    <lineage>
        <taxon>Bacteria</taxon>
        <taxon>Pseudomonadati</taxon>
        <taxon>Pseudomonadota</taxon>
        <taxon>Gammaproteobacteria</taxon>
        <taxon>Cellvibrionales</taxon>
        <taxon>Microbulbiferaceae</taxon>
        <taxon>Microbulbifer</taxon>
    </lineage>
</organism>
<dbReference type="EMBL" id="VANI01000018">
    <property type="protein sequence ID" value="TLM75201.1"/>
    <property type="molecule type" value="Genomic_DNA"/>
</dbReference>
<dbReference type="Pfam" id="PF07277">
    <property type="entry name" value="SapC"/>
    <property type="match status" value="1"/>
</dbReference>
<name>A0ABY2UE35_9GAMM</name>
<dbReference type="Proteomes" id="UP000306791">
    <property type="component" value="Unassembled WGS sequence"/>
</dbReference>
<dbReference type="InterPro" id="IPR010836">
    <property type="entry name" value="SapC"/>
</dbReference>
<accession>A0ABY2UE35</accession>
<reference evidence="1 2" key="1">
    <citation type="submission" date="2019-05" db="EMBL/GenBank/DDBJ databases">
        <title>Microbulbifer harenosus sp. nov., an alginate-degrading bacterium isolated from coastal sand.</title>
        <authorList>
            <person name="Huang H."/>
            <person name="Mo K."/>
            <person name="Bao S."/>
        </authorList>
    </citation>
    <scope>NUCLEOTIDE SEQUENCE [LARGE SCALE GENOMIC DNA]</scope>
    <source>
        <strain evidence="1 2">HB161719</strain>
    </source>
</reference>